<organism evidence="1 2">
    <name type="scientific">Tistrella mobilis (strain KA081020-065)</name>
    <dbReference type="NCBI Taxonomy" id="1110502"/>
    <lineage>
        <taxon>Bacteria</taxon>
        <taxon>Pseudomonadati</taxon>
        <taxon>Pseudomonadota</taxon>
        <taxon>Alphaproteobacteria</taxon>
        <taxon>Geminicoccales</taxon>
        <taxon>Geminicoccaceae</taxon>
        <taxon>Tistrella</taxon>
    </lineage>
</organism>
<name>I3TRC9_TISMK</name>
<accession>I3TRC9</accession>
<protein>
    <submittedName>
        <fullName evidence="1">Uncharacterized protein</fullName>
    </submittedName>
</protein>
<dbReference type="EMBL" id="CP003236">
    <property type="protein sequence ID" value="AFK55317.1"/>
    <property type="molecule type" value="Genomic_DNA"/>
</dbReference>
<evidence type="ECO:0000313" key="1">
    <source>
        <dbReference type="EMBL" id="AFK55317.1"/>
    </source>
</evidence>
<sequence length="45" mass="5202">MVAGLRRQTIVMRVSLAPDMLCGDHVILWSVTEQACFRMRESRTH</sequence>
<dbReference type="Proteomes" id="UP000005258">
    <property type="component" value="Chromosome"/>
</dbReference>
<proteinExistence type="predicted"/>
<dbReference type="STRING" id="1110502.TMO_3479"/>
<dbReference type="AlphaFoldDB" id="I3TRC9"/>
<dbReference type="HOGENOM" id="CLU_3206442_0_0_5"/>
<gene>
    <name evidence="1" type="ordered locus">TMO_3479</name>
</gene>
<evidence type="ECO:0000313" key="2">
    <source>
        <dbReference type="Proteomes" id="UP000005258"/>
    </source>
</evidence>
<reference evidence="1 2" key="1">
    <citation type="journal article" date="2012" name="J. Am. Chem. Soc.">
        <title>Bacterial biosynthesis and maturation of the didemnin anti-cancer agents.</title>
        <authorList>
            <person name="Xu Y."/>
            <person name="Kersten R.D."/>
            <person name="Nam S.J."/>
            <person name="Lu L."/>
            <person name="Al-Suwailem A.M."/>
            <person name="Zheng H."/>
            <person name="Fenical W."/>
            <person name="Dorrestein P.C."/>
            <person name="Moore B.S."/>
            <person name="Qian P.Y."/>
        </authorList>
    </citation>
    <scope>NUCLEOTIDE SEQUENCE [LARGE SCALE GENOMIC DNA]</scope>
    <source>
        <strain evidence="1 2">KA081020-065</strain>
    </source>
</reference>
<keyword evidence="2" id="KW-1185">Reference proteome</keyword>
<dbReference type="KEGG" id="tmo:TMO_3479"/>